<dbReference type="Proteomes" id="UP001336020">
    <property type="component" value="Unassembled WGS sequence"/>
</dbReference>
<dbReference type="SUPFAM" id="SSF54862">
    <property type="entry name" value="4Fe-4S ferredoxins"/>
    <property type="match status" value="1"/>
</dbReference>
<organism evidence="1 2">
    <name type="scientific">Rhodococcus artemisiae</name>
    <dbReference type="NCBI Taxonomy" id="714159"/>
    <lineage>
        <taxon>Bacteria</taxon>
        <taxon>Bacillati</taxon>
        <taxon>Actinomycetota</taxon>
        <taxon>Actinomycetes</taxon>
        <taxon>Mycobacteriales</taxon>
        <taxon>Nocardiaceae</taxon>
        <taxon>Rhodococcus</taxon>
    </lineage>
</organism>
<evidence type="ECO:0000313" key="2">
    <source>
        <dbReference type="Proteomes" id="UP001336020"/>
    </source>
</evidence>
<dbReference type="EMBL" id="JAUTXY010000002">
    <property type="protein sequence ID" value="MEE2056963.1"/>
    <property type="molecule type" value="Genomic_DNA"/>
</dbReference>
<dbReference type="RefSeq" id="WP_330132226.1">
    <property type="nucleotide sequence ID" value="NZ_JAUTXY010000002.1"/>
</dbReference>
<name>A0ABU7L5Y8_9NOCA</name>
<reference evidence="1 2" key="1">
    <citation type="submission" date="2023-07" db="EMBL/GenBank/DDBJ databases">
        <authorList>
            <person name="Girao M."/>
            <person name="Carvalho M.F."/>
        </authorList>
    </citation>
    <scope>NUCLEOTIDE SEQUENCE [LARGE SCALE GENOMIC DNA]</scope>
    <source>
        <strain evidence="1 2">YIM65754</strain>
    </source>
</reference>
<sequence length="71" mass="7445">MAGTSGTTMSIVREKCMGHGRCYSVAPDLLSDDEEGFVAQAGEDFEVPAELVGQAEASVDACPEHAITVTR</sequence>
<gene>
    <name evidence="1" type="ORF">Q7514_05405</name>
</gene>
<protein>
    <submittedName>
        <fullName evidence="1">Ferredoxin</fullName>
    </submittedName>
</protein>
<dbReference type="Pfam" id="PF13459">
    <property type="entry name" value="Fer4_15"/>
    <property type="match status" value="1"/>
</dbReference>
<keyword evidence="2" id="KW-1185">Reference proteome</keyword>
<accession>A0ABU7L5Y8</accession>
<evidence type="ECO:0000313" key="1">
    <source>
        <dbReference type="EMBL" id="MEE2056963.1"/>
    </source>
</evidence>
<proteinExistence type="predicted"/>
<comment type="caution">
    <text evidence="1">The sequence shown here is derived from an EMBL/GenBank/DDBJ whole genome shotgun (WGS) entry which is preliminary data.</text>
</comment>
<dbReference type="Gene3D" id="3.30.70.20">
    <property type="match status" value="1"/>
</dbReference>